<dbReference type="GO" id="GO:0016746">
    <property type="term" value="F:acyltransferase activity"/>
    <property type="evidence" value="ECO:0007669"/>
    <property type="project" value="UniProtKB-KW"/>
</dbReference>
<evidence type="ECO:0000313" key="12">
    <source>
        <dbReference type="Proteomes" id="UP000183015"/>
    </source>
</evidence>
<dbReference type="Gene3D" id="2.40.440.10">
    <property type="entry name" value="L,D-transpeptidase catalytic domain-like"/>
    <property type="match status" value="1"/>
</dbReference>
<dbReference type="eggNOG" id="COG1376">
    <property type="taxonomic scope" value="Bacteria"/>
</dbReference>
<accession>A0A1H7JS23</accession>
<proteinExistence type="predicted"/>
<evidence type="ECO:0000256" key="3">
    <source>
        <dbReference type="ARBA" id="ARBA00022960"/>
    </source>
</evidence>
<sequence>MVGRVARFKSGIGIALLAGAVAFGASGCGGSASATSAKGSASPVAGGASASTSASASPSASPSPTHPAGPPLQLDTIYPLDGETVGVAQPISIVFTHSVASSARKAVEQALKVTTSSPMTGAWHWFSSTRVDWRPQSYWPSGTKVSVNADLNNVGDGNGRWGTHDYHHSFTIGADVEAKVDAPGHSMKVYKNGSLIKSMPIDAGSPTFPSWDGTMAVIDKQAEVRMTSCSVGISCDKSSPNYYDITLPWDVHLTTSGTYVHYSTGDPWPGHSYGSHGCVHLSLSDSEWFYNLVQPGDPVTITGSPRGNTPGDNGYAAFTLSWSDWLSGSAAGELPTTVG</sequence>
<dbReference type="GO" id="GO:0008360">
    <property type="term" value="P:regulation of cell shape"/>
    <property type="evidence" value="ECO:0007669"/>
    <property type="project" value="UniProtKB-UniRule"/>
</dbReference>
<keyword evidence="9" id="KW-0732">Signal</keyword>
<feature type="active site" description="Proton donor/acceptor" evidence="7">
    <location>
        <position position="261"/>
    </location>
</feature>
<evidence type="ECO:0000256" key="1">
    <source>
        <dbReference type="ARBA" id="ARBA00004752"/>
    </source>
</evidence>
<dbReference type="STRING" id="235985.SAMN05414137_103432"/>
<feature type="chain" id="PRO_5038422445" evidence="9">
    <location>
        <begin position="25"/>
        <end position="339"/>
    </location>
</feature>
<dbReference type="UniPathway" id="UPA00219"/>
<evidence type="ECO:0000256" key="7">
    <source>
        <dbReference type="PROSITE-ProRule" id="PRU01373"/>
    </source>
</evidence>
<dbReference type="PANTHER" id="PTHR30582:SF2">
    <property type="entry name" value="L,D-TRANSPEPTIDASE YCIB-RELATED"/>
    <property type="match status" value="1"/>
</dbReference>
<dbReference type="InterPro" id="IPR050979">
    <property type="entry name" value="LD-transpeptidase"/>
</dbReference>
<evidence type="ECO:0000256" key="9">
    <source>
        <dbReference type="SAM" id="SignalP"/>
    </source>
</evidence>
<evidence type="ECO:0000256" key="6">
    <source>
        <dbReference type="ARBA" id="ARBA00023316"/>
    </source>
</evidence>
<name>A0A1H7JS23_STRJI</name>
<dbReference type="GO" id="GO:0005576">
    <property type="term" value="C:extracellular region"/>
    <property type="evidence" value="ECO:0007669"/>
    <property type="project" value="TreeGrafter"/>
</dbReference>
<organism evidence="11 12">
    <name type="scientific">Streptacidiphilus jiangxiensis</name>
    <dbReference type="NCBI Taxonomy" id="235985"/>
    <lineage>
        <taxon>Bacteria</taxon>
        <taxon>Bacillati</taxon>
        <taxon>Actinomycetota</taxon>
        <taxon>Actinomycetes</taxon>
        <taxon>Kitasatosporales</taxon>
        <taxon>Streptomycetaceae</taxon>
        <taxon>Streptacidiphilus</taxon>
    </lineage>
</organism>
<feature type="active site" description="Nucleophile" evidence="7">
    <location>
        <position position="278"/>
    </location>
</feature>
<dbReference type="PROSITE" id="PS52029">
    <property type="entry name" value="LD_TPASE"/>
    <property type="match status" value="1"/>
</dbReference>
<evidence type="ECO:0000256" key="2">
    <source>
        <dbReference type="ARBA" id="ARBA00022679"/>
    </source>
</evidence>
<evidence type="ECO:0000256" key="5">
    <source>
        <dbReference type="ARBA" id="ARBA00023315"/>
    </source>
</evidence>
<protein>
    <submittedName>
        <fullName evidence="11">Lipoprotein-anchoring transpeptidase ErfK/SrfK</fullName>
    </submittedName>
</protein>
<feature type="signal peptide" evidence="9">
    <location>
        <begin position="1"/>
        <end position="24"/>
    </location>
</feature>
<dbReference type="Pfam" id="PF17964">
    <property type="entry name" value="Big_10"/>
    <property type="match status" value="1"/>
</dbReference>
<keyword evidence="6 7" id="KW-0961">Cell wall biogenesis/degradation</keyword>
<keyword evidence="11" id="KW-0449">Lipoprotein</keyword>
<dbReference type="Gene3D" id="2.60.40.3710">
    <property type="match status" value="1"/>
</dbReference>
<gene>
    <name evidence="11" type="ORF">SAMN05414137_103432</name>
</gene>
<keyword evidence="12" id="KW-1185">Reference proteome</keyword>
<dbReference type="Proteomes" id="UP000183015">
    <property type="component" value="Unassembled WGS sequence"/>
</dbReference>
<evidence type="ECO:0000259" key="10">
    <source>
        <dbReference type="PROSITE" id="PS52029"/>
    </source>
</evidence>
<dbReference type="CDD" id="cd13432">
    <property type="entry name" value="LDT_IgD_like_2"/>
    <property type="match status" value="1"/>
</dbReference>
<comment type="pathway">
    <text evidence="1 7">Cell wall biogenesis; peptidoglycan biosynthesis.</text>
</comment>
<dbReference type="CDD" id="cd16913">
    <property type="entry name" value="YkuD_like"/>
    <property type="match status" value="1"/>
</dbReference>
<dbReference type="SUPFAM" id="SSF141523">
    <property type="entry name" value="L,D-transpeptidase catalytic domain-like"/>
    <property type="match status" value="1"/>
</dbReference>
<dbReference type="PROSITE" id="PS51257">
    <property type="entry name" value="PROKAR_LIPOPROTEIN"/>
    <property type="match status" value="1"/>
</dbReference>
<feature type="region of interest" description="Disordered" evidence="8">
    <location>
        <begin position="34"/>
        <end position="75"/>
    </location>
</feature>
<keyword evidence="5" id="KW-0012">Acyltransferase</keyword>
<evidence type="ECO:0000313" key="11">
    <source>
        <dbReference type="EMBL" id="SEK77399.1"/>
    </source>
</evidence>
<dbReference type="RefSeq" id="WP_169791882.1">
    <property type="nucleotide sequence ID" value="NZ_BBPN01000030.1"/>
</dbReference>
<dbReference type="InterPro" id="IPR041280">
    <property type="entry name" value="Big_10"/>
</dbReference>
<dbReference type="GO" id="GO:0071555">
    <property type="term" value="P:cell wall organization"/>
    <property type="evidence" value="ECO:0007669"/>
    <property type="project" value="UniProtKB-UniRule"/>
</dbReference>
<evidence type="ECO:0000256" key="4">
    <source>
        <dbReference type="ARBA" id="ARBA00022984"/>
    </source>
</evidence>
<dbReference type="InterPro" id="IPR005490">
    <property type="entry name" value="LD_TPept_cat_dom"/>
</dbReference>
<dbReference type="PANTHER" id="PTHR30582">
    <property type="entry name" value="L,D-TRANSPEPTIDASE"/>
    <property type="match status" value="1"/>
</dbReference>
<dbReference type="EMBL" id="FOAZ01000003">
    <property type="protein sequence ID" value="SEK77399.1"/>
    <property type="molecule type" value="Genomic_DNA"/>
</dbReference>
<evidence type="ECO:0000256" key="8">
    <source>
        <dbReference type="SAM" id="MobiDB-lite"/>
    </source>
</evidence>
<dbReference type="InterPro" id="IPR038063">
    <property type="entry name" value="Transpep_catalytic_dom"/>
</dbReference>
<dbReference type="AlphaFoldDB" id="A0A1H7JS23"/>
<reference evidence="12" key="1">
    <citation type="submission" date="2016-10" db="EMBL/GenBank/DDBJ databases">
        <authorList>
            <person name="Varghese N."/>
        </authorList>
    </citation>
    <scope>NUCLEOTIDE SEQUENCE [LARGE SCALE GENOMIC DNA]</scope>
    <source>
        <strain evidence="12">DSM 45096 / BCRC 16803 / CGMCC 4.1857 / CIP 109030 / JCM 12277 / KCTC 19219 / NBRC 100920 / 33214</strain>
    </source>
</reference>
<dbReference type="GO" id="GO:0018104">
    <property type="term" value="P:peptidoglycan-protein cross-linking"/>
    <property type="evidence" value="ECO:0007669"/>
    <property type="project" value="TreeGrafter"/>
</dbReference>
<dbReference type="Pfam" id="PF03734">
    <property type="entry name" value="YkuD"/>
    <property type="match status" value="1"/>
</dbReference>
<keyword evidence="4 7" id="KW-0573">Peptidoglycan synthesis</keyword>
<keyword evidence="2" id="KW-0808">Transferase</keyword>
<feature type="compositionally biased region" description="Low complexity" evidence="8">
    <location>
        <begin position="34"/>
        <end position="63"/>
    </location>
</feature>
<dbReference type="GO" id="GO:0071972">
    <property type="term" value="F:peptidoglycan L,D-transpeptidase activity"/>
    <property type="evidence" value="ECO:0007669"/>
    <property type="project" value="TreeGrafter"/>
</dbReference>
<keyword evidence="3 7" id="KW-0133">Cell shape</keyword>
<feature type="domain" description="L,D-TPase catalytic" evidence="10">
    <location>
        <begin position="176"/>
        <end position="302"/>
    </location>
</feature>